<dbReference type="PANTHER" id="PTHR23310">
    <property type="entry name" value="ACYL-COA-BINDING PROTEIN, ACBP"/>
    <property type="match status" value="1"/>
</dbReference>
<evidence type="ECO:0000313" key="1">
    <source>
        <dbReference type="EMBL" id="APG04282.1"/>
    </source>
</evidence>
<dbReference type="InterPro" id="IPR014352">
    <property type="entry name" value="FERM/acyl-CoA-bd_prot_sf"/>
</dbReference>
<dbReference type="InterPro" id="IPR000582">
    <property type="entry name" value="Acyl-CoA-binding_protein"/>
</dbReference>
<dbReference type="Pfam" id="PF00887">
    <property type="entry name" value="ACBP"/>
    <property type="match status" value="1"/>
</dbReference>
<dbReference type="InterPro" id="IPR035984">
    <property type="entry name" value="Acyl-CoA-binding_sf"/>
</dbReference>
<dbReference type="SUPFAM" id="SSF47027">
    <property type="entry name" value="Acyl-CoA binding protein"/>
    <property type="match status" value="1"/>
</dbReference>
<name>A0A0G9H8F2_9GAMM</name>
<dbReference type="PROSITE" id="PS51228">
    <property type="entry name" value="ACB_2"/>
    <property type="match status" value="1"/>
</dbReference>
<proteinExistence type="predicted"/>
<dbReference type="Gene3D" id="1.20.80.10">
    <property type="match status" value="1"/>
</dbReference>
<dbReference type="KEGG" id="lrz:BJI69_10495"/>
<dbReference type="PRINTS" id="PR00689">
    <property type="entry name" value="ACOABINDINGP"/>
</dbReference>
<dbReference type="RefSeq" id="WP_046968609.1">
    <property type="nucleotide sequence ID" value="NZ_CP017480.1"/>
</dbReference>
<organism evidence="1 2">
    <name type="scientific">Luteibacter rhizovicinus DSM 16549</name>
    <dbReference type="NCBI Taxonomy" id="1440763"/>
    <lineage>
        <taxon>Bacteria</taxon>
        <taxon>Pseudomonadati</taxon>
        <taxon>Pseudomonadota</taxon>
        <taxon>Gammaproteobacteria</taxon>
        <taxon>Lysobacterales</taxon>
        <taxon>Rhodanobacteraceae</taxon>
        <taxon>Luteibacter</taxon>
    </lineage>
</organism>
<dbReference type="GO" id="GO:0000062">
    <property type="term" value="F:fatty-acyl-CoA binding"/>
    <property type="evidence" value="ECO:0007669"/>
    <property type="project" value="InterPro"/>
</dbReference>
<dbReference type="STRING" id="1440763.BJI69_10495"/>
<sequence>MGQAFEQAQLDVKQLSGSPSDDELLQLYGLLRQGTVGDADLSGNPGIFDIRAKAKLDAWKRVSDQGLSQDEVEKQYVELVERLKKSYGSDAG</sequence>
<dbReference type="GO" id="GO:0006631">
    <property type="term" value="P:fatty acid metabolic process"/>
    <property type="evidence" value="ECO:0007669"/>
    <property type="project" value="TreeGrafter"/>
</dbReference>
<dbReference type="AlphaFoldDB" id="A0A0G9H8F2"/>
<dbReference type="PATRIC" id="fig|1440763.5.peg.3154"/>
<dbReference type="OrthoDB" id="5625302at2"/>
<dbReference type="PANTHER" id="PTHR23310:SF62">
    <property type="entry name" value="ACYL-COA BINDING PROTEIN 1, ISOFORM A"/>
    <property type="match status" value="1"/>
</dbReference>
<accession>A0A0G9H8F2</accession>
<reference evidence="2" key="1">
    <citation type="submission" date="2016-09" db="EMBL/GenBank/DDBJ databases">
        <authorList>
            <person name="Lysoe E."/>
        </authorList>
    </citation>
    <scope>NUCLEOTIDE SEQUENCE [LARGE SCALE GENOMIC DNA]</scope>
    <source>
        <strain evidence="2">LJ96T</strain>
    </source>
</reference>
<keyword evidence="2" id="KW-1185">Reference proteome</keyword>
<gene>
    <name evidence="1" type="ORF">BJI69_10495</name>
</gene>
<evidence type="ECO:0000313" key="2">
    <source>
        <dbReference type="Proteomes" id="UP000182987"/>
    </source>
</evidence>
<dbReference type="Proteomes" id="UP000182987">
    <property type="component" value="Chromosome"/>
</dbReference>
<dbReference type="EMBL" id="CP017480">
    <property type="protein sequence ID" value="APG04282.1"/>
    <property type="molecule type" value="Genomic_DNA"/>
</dbReference>
<protein>
    <submittedName>
        <fullName evidence="1">Uncharacterized protein</fullName>
    </submittedName>
</protein>